<protein>
    <submittedName>
        <fullName evidence="1">Uncharacterized protein</fullName>
    </submittedName>
</protein>
<dbReference type="OrthoDB" id="669798at2"/>
<evidence type="ECO:0000313" key="1">
    <source>
        <dbReference type="EMBL" id="QEC66251.1"/>
    </source>
</evidence>
<dbReference type="SUPFAM" id="SSF160574">
    <property type="entry name" value="BT0923-like"/>
    <property type="match status" value="1"/>
</dbReference>
<reference evidence="1 2" key="1">
    <citation type="journal article" date="2016" name="Int. J. Syst. Evol. Microbiol.">
        <title>Panacibacter ginsenosidivorans gen. nov., sp. nov., with ginsenoside converting activity isolated from soil of a ginseng field.</title>
        <authorList>
            <person name="Siddiqi M.Z."/>
            <person name="Muhammad Shafi S."/>
            <person name="Choi K.D."/>
            <person name="Im W.T."/>
        </authorList>
    </citation>
    <scope>NUCLEOTIDE SEQUENCE [LARGE SCALE GENOMIC DNA]</scope>
    <source>
        <strain evidence="1 2">Gsoil1550</strain>
    </source>
</reference>
<dbReference type="RefSeq" id="WP_147188051.1">
    <property type="nucleotide sequence ID" value="NZ_CP042435.1"/>
</dbReference>
<sequence length="161" mass="18836">MKPQFIVRLFGSLLFSIIFLGLYAQEIKELPPVTVTTSSKVTEKVARAFDKSFKDAIRPEWYKLNKNYFVKFISEDQKNNALFTKSGNLIYHISYGYEKNLPDDIRKMVKSTYVDFNITTAIKVEEQGRKIWVINLEDDKHLVLIRIEDDQLEEVGNYNKS</sequence>
<dbReference type="EMBL" id="CP042435">
    <property type="protein sequence ID" value="QEC66251.1"/>
    <property type="molecule type" value="Genomic_DNA"/>
</dbReference>
<evidence type="ECO:0000313" key="2">
    <source>
        <dbReference type="Proteomes" id="UP000321533"/>
    </source>
</evidence>
<name>A0A5B8V685_9BACT</name>
<dbReference type="Proteomes" id="UP000321533">
    <property type="component" value="Chromosome"/>
</dbReference>
<organism evidence="1 2">
    <name type="scientific">Panacibacter ginsenosidivorans</name>
    <dbReference type="NCBI Taxonomy" id="1813871"/>
    <lineage>
        <taxon>Bacteria</taxon>
        <taxon>Pseudomonadati</taxon>
        <taxon>Bacteroidota</taxon>
        <taxon>Chitinophagia</taxon>
        <taxon>Chitinophagales</taxon>
        <taxon>Chitinophagaceae</taxon>
        <taxon>Panacibacter</taxon>
    </lineage>
</organism>
<accession>A0A5B8V685</accession>
<keyword evidence="2" id="KW-1185">Reference proteome</keyword>
<gene>
    <name evidence="1" type="ORF">FRZ67_02615</name>
</gene>
<dbReference type="AlphaFoldDB" id="A0A5B8V685"/>
<dbReference type="Gene3D" id="3.10.450.360">
    <property type="match status" value="1"/>
</dbReference>
<dbReference type="KEGG" id="pgin:FRZ67_02615"/>
<proteinExistence type="predicted"/>